<organism evidence="2 3">
    <name type="scientific">Flavobacterium bizetiae</name>
    <dbReference type="NCBI Taxonomy" id="2704140"/>
    <lineage>
        <taxon>Bacteria</taxon>
        <taxon>Pseudomonadati</taxon>
        <taxon>Bacteroidota</taxon>
        <taxon>Flavobacteriia</taxon>
        <taxon>Flavobacteriales</taxon>
        <taxon>Flavobacteriaceae</taxon>
        <taxon>Flavobacterium</taxon>
    </lineage>
</organism>
<keyword evidence="1" id="KW-0732">Signal</keyword>
<proteinExistence type="predicted"/>
<feature type="chain" id="PRO_5026776908" description="Auto-transporter adhesin head GIN domain-containing protein" evidence="1">
    <location>
        <begin position="23"/>
        <end position="319"/>
    </location>
</feature>
<protein>
    <recommendedName>
        <fullName evidence="4">Auto-transporter adhesin head GIN domain-containing protein</fullName>
    </recommendedName>
</protein>
<keyword evidence="3" id="KW-1185">Reference proteome</keyword>
<reference evidence="2 3" key="1">
    <citation type="submission" date="2020-02" db="EMBL/GenBank/DDBJ databases">
        <authorList>
            <person name="Criscuolo A."/>
        </authorList>
    </citation>
    <scope>NUCLEOTIDE SEQUENCE [LARGE SCALE GENOMIC DNA]</scope>
    <source>
        <strain evidence="2">CIP105534</strain>
    </source>
</reference>
<evidence type="ECO:0000256" key="1">
    <source>
        <dbReference type="SAM" id="SignalP"/>
    </source>
</evidence>
<name>A0A6J4GWL6_9FLAO</name>
<evidence type="ECO:0000313" key="2">
    <source>
        <dbReference type="EMBL" id="CAA9202610.1"/>
    </source>
</evidence>
<evidence type="ECO:0008006" key="4">
    <source>
        <dbReference type="Google" id="ProtNLM"/>
    </source>
</evidence>
<dbReference type="RefSeq" id="WP_173972684.1">
    <property type="nucleotide sequence ID" value="NZ_CADCSU010000157.1"/>
</dbReference>
<evidence type="ECO:0000313" key="3">
    <source>
        <dbReference type="Proteomes" id="UP000479938"/>
    </source>
</evidence>
<dbReference type="Proteomes" id="UP000479938">
    <property type="component" value="Unassembled WGS sequence"/>
</dbReference>
<gene>
    <name evidence="2" type="ORF">FLA105534_04166</name>
</gene>
<accession>A0A6J4GWL6</accession>
<feature type="signal peptide" evidence="1">
    <location>
        <begin position="1"/>
        <end position="22"/>
    </location>
</feature>
<dbReference type="AlphaFoldDB" id="A0A6J4GWL6"/>
<sequence>MKTTLTLLFSLSIFNVFSQTEAQVFQYTYEMSKEYHNKPAYSFKTKKYVPEKLFITSKCSADVLQKSANVLAQNAVLSIREKDRNQVDVMFDAQFPPEYNCESFGLVKLQSVGSNLYNSKNKKIELSDSSFLNLGGKFKEDSNTALEYQTINKQSITLDNKDVKLKGSISYELSFLTDYSILKLNKSNVGSTIEINGLKYQLVEVYNNKVILKKENKSTLENNIKLLIFNKNKELLVYEEDSSNSLIYSQACGQEYFDFISKNKNYTFEEYKKQLSLKDIVTKESLFIVLQGVGDIENDFILYEPKYELKKQFDVKLKG</sequence>
<dbReference type="EMBL" id="CADCSU010000157">
    <property type="protein sequence ID" value="CAA9202610.1"/>
    <property type="molecule type" value="Genomic_DNA"/>
</dbReference>